<proteinExistence type="inferred from homology"/>
<protein>
    <recommendedName>
        <fullName evidence="2">NADH dehydrogenase [ubiquinone] 1 alpha subcomplex subunit 9, mitochondrial</fullName>
    </recommendedName>
    <alternativeName>
        <fullName evidence="4">Complex I-39kD</fullName>
    </alternativeName>
    <alternativeName>
        <fullName evidence="3">NADH-ubiquinone oxidoreductase 39 kDa subunit</fullName>
    </alternativeName>
</protein>
<dbReference type="Gene3D" id="3.40.50.720">
    <property type="entry name" value="NAD(P)-binding Rossmann-like Domain"/>
    <property type="match status" value="1"/>
</dbReference>
<evidence type="ECO:0000256" key="1">
    <source>
        <dbReference type="ARBA" id="ARBA00038501"/>
    </source>
</evidence>
<feature type="domain" description="NAD-dependent epimerase/dehydratase" evidence="6">
    <location>
        <begin position="68"/>
        <end position="278"/>
    </location>
</feature>
<dbReference type="InterPro" id="IPR036291">
    <property type="entry name" value="NAD(P)-bd_dom_sf"/>
</dbReference>
<dbReference type="SUPFAM" id="SSF51735">
    <property type="entry name" value="NAD(P)-binding Rossmann-fold domains"/>
    <property type="match status" value="1"/>
</dbReference>
<dbReference type="InterPro" id="IPR051207">
    <property type="entry name" value="ComplexI_NDUFA9_subunit"/>
</dbReference>
<evidence type="ECO:0000256" key="4">
    <source>
        <dbReference type="ARBA" id="ARBA00043145"/>
    </source>
</evidence>
<dbReference type="PANTHER" id="PTHR12126:SF11">
    <property type="entry name" value="NADH DEHYDROGENASE [UBIQUINONE] 1 ALPHA SUBCOMPLEX SUBUNIT 9, MITOCHONDRIAL"/>
    <property type="match status" value="1"/>
</dbReference>
<reference evidence="7" key="1">
    <citation type="submission" date="2021-12" db="EMBL/GenBank/DDBJ databases">
        <authorList>
            <person name="King R."/>
        </authorList>
    </citation>
    <scope>NUCLEOTIDE SEQUENCE</scope>
</reference>
<evidence type="ECO:0000256" key="2">
    <source>
        <dbReference type="ARBA" id="ARBA00040720"/>
    </source>
</evidence>
<dbReference type="CDD" id="cd05271">
    <property type="entry name" value="NDUFA9_like_SDR_a"/>
    <property type="match status" value="1"/>
</dbReference>
<sequence>MLRNFHQTHKMATLAVSGHFAARILTKHGAMGLVYIPSAQYSSEVKPNLAAYKRGTGGRSSFNGIVATVFGCTGFVGRYVCNKLGKIGSQMILPYRCDFYDAQRLKVCGDLGQVLFSPFDLRDEESIAKAVRYSNVVINLIGRDYETKNFKYKDVHVDGARRLARICREMGVERFIHLSYLNAEENPKPLVLSKPSMYKISKFQGECAVREEFPTATIIRASDIYGSEDRFLRCFASSWRHHAQLFPLYKNGMATIKQPVFVSDVAQGIVNAARDPDTRCMTYQAVGPKRYLLADLADWFHGLMRKDKELWGYRRYDMKYDPVFPLKIALVNLISPAYPFGNLHWEAIEKEATTDKFESNIPTLEDLGVNLTNMEDQVPWELKPFRAYQYYMDKVGEFAKPEPPTPQPF</sequence>
<comment type="similarity">
    <text evidence="1">Belongs to the complex I NDUFA9 subunit family.</text>
</comment>
<dbReference type="Pfam" id="PF01370">
    <property type="entry name" value="Epimerase"/>
    <property type="match status" value="1"/>
</dbReference>
<evidence type="ECO:0000256" key="5">
    <source>
        <dbReference type="ARBA" id="ARBA00046455"/>
    </source>
</evidence>
<dbReference type="PANTHER" id="PTHR12126">
    <property type="entry name" value="NADH-UBIQUINONE OXIDOREDUCTASE 39 KDA SUBUNIT-RELATED"/>
    <property type="match status" value="1"/>
</dbReference>
<evidence type="ECO:0000313" key="7">
    <source>
        <dbReference type="EMBL" id="CAH0397282.1"/>
    </source>
</evidence>
<evidence type="ECO:0000259" key="6">
    <source>
        <dbReference type="Pfam" id="PF01370"/>
    </source>
</evidence>
<evidence type="ECO:0000256" key="3">
    <source>
        <dbReference type="ARBA" id="ARBA00042000"/>
    </source>
</evidence>
<keyword evidence="8" id="KW-1185">Reference proteome</keyword>
<gene>
    <name evidence="7" type="ORF">CHILSU_LOCUS349</name>
</gene>
<dbReference type="EMBL" id="OU963894">
    <property type="protein sequence ID" value="CAH0397282.1"/>
    <property type="molecule type" value="Genomic_DNA"/>
</dbReference>
<dbReference type="InterPro" id="IPR001509">
    <property type="entry name" value="Epimerase_deHydtase"/>
</dbReference>
<evidence type="ECO:0000313" key="8">
    <source>
        <dbReference type="Proteomes" id="UP001153292"/>
    </source>
</evidence>
<accession>A0ABN8AWZ5</accession>
<comment type="subunit">
    <text evidence="5">Complex I is composed of 45 different subunits. This a component of the hydrophobic protein fraction. Interacts with BLOC1S1. Interacts with SLC2A4. Interacts with CLOCK. Interacts with RAB5IF.</text>
</comment>
<dbReference type="Proteomes" id="UP001153292">
    <property type="component" value="Chromosome 1"/>
</dbReference>
<organism evidence="7 8">
    <name type="scientific">Chilo suppressalis</name>
    <name type="common">Asiatic rice borer moth</name>
    <dbReference type="NCBI Taxonomy" id="168631"/>
    <lineage>
        <taxon>Eukaryota</taxon>
        <taxon>Metazoa</taxon>
        <taxon>Ecdysozoa</taxon>
        <taxon>Arthropoda</taxon>
        <taxon>Hexapoda</taxon>
        <taxon>Insecta</taxon>
        <taxon>Pterygota</taxon>
        <taxon>Neoptera</taxon>
        <taxon>Endopterygota</taxon>
        <taxon>Lepidoptera</taxon>
        <taxon>Glossata</taxon>
        <taxon>Ditrysia</taxon>
        <taxon>Pyraloidea</taxon>
        <taxon>Crambidae</taxon>
        <taxon>Crambinae</taxon>
        <taxon>Chilo</taxon>
    </lineage>
</organism>
<name>A0ABN8AWZ5_CHISP</name>